<proteinExistence type="predicted"/>
<dbReference type="Proteomes" id="UP001055879">
    <property type="component" value="Linkage Group LG12"/>
</dbReference>
<gene>
    <name evidence="1" type="ORF">L6452_33680</name>
</gene>
<keyword evidence="2" id="KW-1185">Reference proteome</keyword>
<comment type="caution">
    <text evidence="1">The sequence shown here is derived from an EMBL/GenBank/DDBJ whole genome shotgun (WGS) entry which is preliminary data.</text>
</comment>
<reference evidence="1 2" key="2">
    <citation type="journal article" date="2022" name="Mol. Ecol. Resour.">
        <title>The genomes of chicory, endive, great burdock and yacon provide insights into Asteraceae paleo-polyploidization history and plant inulin production.</title>
        <authorList>
            <person name="Fan W."/>
            <person name="Wang S."/>
            <person name="Wang H."/>
            <person name="Wang A."/>
            <person name="Jiang F."/>
            <person name="Liu H."/>
            <person name="Zhao H."/>
            <person name="Xu D."/>
            <person name="Zhang Y."/>
        </authorList>
    </citation>
    <scope>NUCLEOTIDE SEQUENCE [LARGE SCALE GENOMIC DNA]</scope>
    <source>
        <strain evidence="2">cv. Niubang</strain>
    </source>
</reference>
<reference evidence="2" key="1">
    <citation type="journal article" date="2022" name="Mol. Ecol. Resour.">
        <title>The genomes of chicory, endive, great burdock and yacon provide insights into Asteraceae palaeo-polyploidization history and plant inulin production.</title>
        <authorList>
            <person name="Fan W."/>
            <person name="Wang S."/>
            <person name="Wang H."/>
            <person name="Wang A."/>
            <person name="Jiang F."/>
            <person name="Liu H."/>
            <person name="Zhao H."/>
            <person name="Xu D."/>
            <person name="Zhang Y."/>
        </authorList>
    </citation>
    <scope>NUCLEOTIDE SEQUENCE [LARGE SCALE GENOMIC DNA]</scope>
    <source>
        <strain evidence="2">cv. Niubang</strain>
    </source>
</reference>
<evidence type="ECO:0000313" key="1">
    <source>
        <dbReference type="EMBL" id="KAI3684456.1"/>
    </source>
</evidence>
<organism evidence="1 2">
    <name type="scientific">Arctium lappa</name>
    <name type="common">Greater burdock</name>
    <name type="synonym">Lappa major</name>
    <dbReference type="NCBI Taxonomy" id="4217"/>
    <lineage>
        <taxon>Eukaryota</taxon>
        <taxon>Viridiplantae</taxon>
        <taxon>Streptophyta</taxon>
        <taxon>Embryophyta</taxon>
        <taxon>Tracheophyta</taxon>
        <taxon>Spermatophyta</taxon>
        <taxon>Magnoliopsida</taxon>
        <taxon>eudicotyledons</taxon>
        <taxon>Gunneridae</taxon>
        <taxon>Pentapetalae</taxon>
        <taxon>asterids</taxon>
        <taxon>campanulids</taxon>
        <taxon>Asterales</taxon>
        <taxon>Asteraceae</taxon>
        <taxon>Carduoideae</taxon>
        <taxon>Cardueae</taxon>
        <taxon>Arctiinae</taxon>
        <taxon>Arctium</taxon>
    </lineage>
</organism>
<dbReference type="EMBL" id="CM042058">
    <property type="protein sequence ID" value="KAI3684456.1"/>
    <property type="molecule type" value="Genomic_DNA"/>
</dbReference>
<name>A0ACB8YG65_ARCLA</name>
<protein>
    <submittedName>
        <fullName evidence="1">Uncharacterized protein</fullName>
    </submittedName>
</protein>
<evidence type="ECO:0000313" key="2">
    <source>
        <dbReference type="Proteomes" id="UP001055879"/>
    </source>
</evidence>
<sequence length="355" mass="40024">MKMKMTRLILFSLVMVLVLGLASAGSGFEYSEDDLKSEEAKWALYERWRAHHNRPETDSDDEKQKRFVIFMDTVKRVDDHNKAKKPYLMELNRMSDLTFEEIGRMYTGTKLDQNHRQLSSRNSSRLKVVDRHNLPKEFDWRQHGVVNPPKDQGQCGSCWTFGAMGTLESGHALRTGQLISVSEQQIVDCDLEQGGCNGGVPAYALNYVAKHGGMTTTECYPYVAQRTVCCGAKLVNRVIQCTGFEDVPADDEDALLEAVAQQPVSACLFLYEGFFGYKEGIYTGEDCVGTDNPHAINIVGWGETPEGCKYWIIKNSWGQEWGEKGYMRLARDTGDPRGACQITMQTCFPTFDEAK</sequence>
<accession>A0ACB8YG65</accession>